<organism evidence="1 2">
    <name type="scientific">Nitrospira japonica</name>
    <dbReference type="NCBI Taxonomy" id="1325564"/>
    <lineage>
        <taxon>Bacteria</taxon>
        <taxon>Pseudomonadati</taxon>
        <taxon>Nitrospirota</taxon>
        <taxon>Nitrospiria</taxon>
        <taxon>Nitrospirales</taxon>
        <taxon>Nitrospiraceae</taxon>
        <taxon>Nitrospira</taxon>
    </lineage>
</organism>
<gene>
    <name evidence="1" type="ORF">NSJP_0913</name>
</gene>
<sequence length="50" mass="5391">MTLVIPRVADLTAVLLTAPLNILQAVSEAMRSDVRKIQPRVSASAIGYQL</sequence>
<dbReference type="Proteomes" id="UP000192042">
    <property type="component" value="Chromosome I"/>
</dbReference>
<dbReference type="AlphaFoldDB" id="A0A1W1I265"/>
<proteinExistence type="predicted"/>
<evidence type="ECO:0000313" key="2">
    <source>
        <dbReference type="Proteomes" id="UP000192042"/>
    </source>
</evidence>
<name>A0A1W1I265_9BACT</name>
<evidence type="ECO:0000313" key="1">
    <source>
        <dbReference type="EMBL" id="SLM47085.1"/>
    </source>
</evidence>
<dbReference type="KEGG" id="nja:NSJP_0913"/>
<keyword evidence="2" id="KW-1185">Reference proteome</keyword>
<reference evidence="1 2" key="1">
    <citation type="submission" date="2017-03" db="EMBL/GenBank/DDBJ databases">
        <authorList>
            <person name="Afonso C.L."/>
            <person name="Miller P.J."/>
            <person name="Scott M.A."/>
            <person name="Spackman E."/>
            <person name="Goraichik I."/>
            <person name="Dimitrov K.M."/>
            <person name="Suarez D.L."/>
            <person name="Swayne D.E."/>
        </authorList>
    </citation>
    <scope>NUCLEOTIDE SEQUENCE [LARGE SCALE GENOMIC DNA]</scope>
    <source>
        <strain evidence="1">Genome sequencing of Nitrospira japonica strain NJ11</strain>
    </source>
</reference>
<protein>
    <submittedName>
        <fullName evidence="1">Uncharacterized protein</fullName>
    </submittedName>
</protein>
<accession>A0A1W1I265</accession>
<dbReference type="EMBL" id="LT828648">
    <property type="protein sequence ID" value="SLM47085.1"/>
    <property type="molecule type" value="Genomic_DNA"/>
</dbReference>